<evidence type="ECO:0000313" key="2">
    <source>
        <dbReference type="EMBL" id="MED6220982.1"/>
    </source>
</evidence>
<proteinExistence type="predicted"/>
<dbReference type="EMBL" id="JASCZI010272201">
    <property type="protein sequence ID" value="MED6220982.1"/>
    <property type="molecule type" value="Genomic_DNA"/>
</dbReference>
<protein>
    <recommendedName>
        <fullName evidence="4">DUF1985 domain-containing protein</fullName>
    </recommendedName>
</protein>
<dbReference type="PANTHER" id="PTHR34835:SF34">
    <property type="entry name" value="OS08G0555500 PROTEIN"/>
    <property type="match status" value="1"/>
</dbReference>
<feature type="region of interest" description="Disordered" evidence="1">
    <location>
        <begin position="210"/>
        <end position="372"/>
    </location>
</feature>
<feature type="compositionally biased region" description="Acidic residues" evidence="1">
    <location>
        <begin position="224"/>
        <end position="238"/>
    </location>
</feature>
<comment type="caution">
    <text evidence="2">The sequence shown here is derived from an EMBL/GenBank/DDBJ whole genome shotgun (WGS) entry which is preliminary data.</text>
</comment>
<gene>
    <name evidence="2" type="ORF">PIB30_050040</name>
</gene>
<reference evidence="2 3" key="1">
    <citation type="journal article" date="2023" name="Plants (Basel)">
        <title>Bridging the Gap: Combining Genomics and Transcriptomics Approaches to Understand Stylosanthes scabra, an Orphan Legume from the Brazilian Caatinga.</title>
        <authorList>
            <person name="Ferreira-Neto J.R.C."/>
            <person name="da Silva M.D."/>
            <person name="Binneck E."/>
            <person name="de Melo N.F."/>
            <person name="da Silva R.H."/>
            <person name="de Melo A.L.T.M."/>
            <person name="Pandolfi V."/>
            <person name="Bustamante F.O."/>
            <person name="Brasileiro-Vidal A.C."/>
            <person name="Benko-Iseppon A.M."/>
        </authorList>
    </citation>
    <scope>NUCLEOTIDE SEQUENCE [LARGE SCALE GENOMIC DNA]</scope>
    <source>
        <tissue evidence="2">Leaves</tissue>
    </source>
</reference>
<sequence length="499" mass="56303">MYNDSLRNNADKMALIEKLGFRAFSHLPDYNLKQHMLKELVNIYNIHDNTIHSVRGDVQITTDKIGKALGLSWNGDPFDERVSEKDLNDEDHAIFKMFEGKSQAELTMLVKTTPVDTEANQNLFKRAFLIFIQNVFLLTTSSPNVTPKALPTLFGLENTWERNWALHVHDFLLDEVKKAKWNKTKAGLVQTGLLKAAKEKLQKKNMDLEMGLNLRRKEPSSSESESEFDSEEEYESEVDGARSEDHPLVESIKRPAPIMHQETAALGKRKQPDRAAKAKRPNQGDGLGAANVGVGKPLQPRPQPHPQPEPDRAAKKARKPTLDDPVERASDQNIYPTQEVIDLSSSPEEDRQQPIVPKEEQDVETSPSPRSQMISSVLVSIRREHQQMEPPSFDLGVEPPLLTPQTMDAIDDIDDQLQKNPSLLRTPDPLGTFNILADMEIRADLDKFREKIVANILLSPENLMRMDVVTEVNEIHLIKPGAALRSPFTQFDSADLKTN</sequence>
<organism evidence="2 3">
    <name type="scientific">Stylosanthes scabra</name>
    <dbReference type="NCBI Taxonomy" id="79078"/>
    <lineage>
        <taxon>Eukaryota</taxon>
        <taxon>Viridiplantae</taxon>
        <taxon>Streptophyta</taxon>
        <taxon>Embryophyta</taxon>
        <taxon>Tracheophyta</taxon>
        <taxon>Spermatophyta</taxon>
        <taxon>Magnoliopsida</taxon>
        <taxon>eudicotyledons</taxon>
        <taxon>Gunneridae</taxon>
        <taxon>Pentapetalae</taxon>
        <taxon>rosids</taxon>
        <taxon>fabids</taxon>
        <taxon>Fabales</taxon>
        <taxon>Fabaceae</taxon>
        <taxon>Papilionoideae</taxon>
        <taxon>50 kb inversion clade</taxon>
        <taxon>dalbergioids sensu lato</taxon>
        <taxon>Dalbergieae</taxon>
        <taxon>Pterocarpus clade</taxon>
        <taxon>Stylosanthes</taxon>
    </lineage>
</organism>
<feature type="compositionally biased region" description="Basic and acidic residues" evidence="1">
    <location>
        <begin position="308"/>
        <end position="330"/>
    </location>
</feature>
<name>A0ABU6ZGD7_9FABA</name>
<feature type="compositionally biased region" description="Basic and acidic residues" evidence="1">
    <location>
        <begin position="348"/>
        <end position="360"/>
    </location>
</feature>
<feature type="compositionally biased region" description="Basic and acidic residues" evidence="1">
    <location>
        <begin position="239"/>
        <end position="253"/>
    </location>
</feature>
<keyword evidence="3" id="KW-1185">Reference proteome</keyword>
<dbReference type="Proteomes" id="UP001341840">
    <property type="component" value="Unassembled WGS sequence"/>
</dbReference>
<dbReference type="PANTHER" id="PTHR34835">
    <property type="entry name" value="OS07G0283600 PROTEIN-RELATED"/>
    <property type="match status" value="1"/>
</dbReference>
<evidence type="ECO:0000256" key="1">
    <source>
        <dbReference type="SAM" id="MobiDB-lite"/>
    </source>
</evidence>
<evidence type="ECO:0008006" key="4">
    <source>
        <dbReference type="Google" id="ProtNLM"/>
    </source>
</evidence>
<evidence type="ECO:0000313" key="3">
    <source>
        <dbReference type="Proteomes" id="UP001341840"/>
    </source>
</evidence>
<accession>A0ABU6ZGD7</accession>